<dbReference type="Proteomes" id="UP000078397">
    <property type="component" value="Unassembled WGS sequence"/>
</dbReference>
<evidence type="ECO:0000256" key="1">
    <source>
        <dbReference type="SAM" id="MobiDB-lite"/>
    </source>
</evidence>
<name>A0A179F4S4_METCM</name>
<protein>
    <submittedName>
        <fullName evidence="3">C6 transcription factor</fullName>
    </submittedName>
</protein>
<dbReference type="FunFam" id="3.10.129.10:FF:000103">
    <property type="entry name" value="WGS project CABT00000000 data, contig 2.1"/>
    <property type="match status" value="1"/>
</dbReference>
<dbReference type="InterPro" id="IPR039569">
    <property type="entry name" value="FAS1-like_DH_region"/>
</dbReference>
<dbReference type="GeneID" id="28856545"/>
<dbReference type="RefSeq" id="XP_018138019.1">
    <property type="nucleotide sequence ID" value="XM_018292551.1"/>
</dbReference>
<keyword evidence="4" id="KW-1185">Reference proteome</keyword>
<dbReference type="AlphaFoldDB" id="A0A179F4S4"/>
<dbReference type="PANTHER" id="PTHR28152">
    <property type="entry name" value="HYDROXYACYL-THIOESTER DEHYDRATASE TYPE 2, MITOCHONDRIAL"/>
    <property type="match status" value="1"/>
</dbReference>
<dbReference type="OrthoDB" id="3257538at2759"/>
<dbReference type="Pfam" id="PF13452">
    <property type="entry name" value="FAS1_DH_region"/>
    <property type="match status" value="1"/>
</dbReference>
<dbReference type="GO" id="GO:0019171">
    <property type="term" value="F:(3R)-hydroxyacyl-[acyl-carrier-protein] dehydratase activity"/>
    <property type="evidence" value="ECO:0007669"/>
    <property type="project" value="TreeGrafter"/>
</dbReference>
<organism evidence="3 4">
    <name type="scientific">Pochonia chlamydosporia 170</name>
    <dbReference type="NCBI Taxonomy" id="1380566"/>
    <lineage>
        <taxon>Eukaryota</taxon>
        <taxon>Fungi</taxon>
        <taxon>Dikarya</taxon>
        <taxon>Ascomycota</taxon>
        <taxon>Pezizomycotina</taxon>
        <taxon>Sordariomycetes</taxon>
        <taxon>Hypocreomycetidae</taxon>
        <taxon>Hypocreales</taxon>
        <taxon>Clavicipitaceae</taxon>
        <taxon>Pochonia</taxon>
    </lineage>
</organism>
<comment type="caution">
    <text evidence="3">The sequence shown here is derived from an EMBL/GenBank/DDBJ whole genome shotgun (WGS) entry which is preliminary data.</text>
</comment>
<dbReference type="PANTHER" id="PTHR28152:SF2">
    <property type="entry name" value="N-TERMINAL OF MAOC-LIKE DEHYDRATASE DOMAIN-CONTAINING PROTEIN"/>
    <property type="match status" value="1"/>
</dbReference>
<dbReference type="InterPro" id="IPR052741">
    <property type="entry name" value="Mitochondrial_HTD2"/>
</dbReference>
<dbReference type="SUPFAM" id="SSF54637">
    <property type="entry name" value="Thioesterase/thiol ester dehydrase-isomerase"/>
    <property type="match status" value="1"/>
</dbReference>
<dbReference type="KEGG" id="pchm:VFPPC_14783"/>
<gene>
    <name evidence="3" type="ORF">VFPPC_14783</name>
</gene>
<evidence type="ECO:0000313" key="4">
    <source>
        <dbReference type="Proteomes" id="UP000078397"/>
    </source>
</evidence>
<accession>A0A179F4S4</accession>
<dbReference type="Gene3D" id="3.10.129.10">
    <property type="entry name" value="Hotdog Thioesterase"/>
    <property type="match status" value="2"/>
</dbReference>
<evidence type="ECO:0000259" key="2">
    <source>
        <dbReference type="Pfam" id="PF13452"/>
    </source>
</evidence>
<feature type="region of interest" description="Disordered" evidence="1">
    <location>
        <begin position="77"/>
        <end position="97"/>
    </location>
</feature>
<dbReference type="EMBL" id="LSBJ02000009">
    <property type="protein sequence ID" value="OAQ60109.1"/>
    <property type="molecule type" value="Genomic_DNA"/>
</dbReference>
<reference evidence="3 4" key="1">
    <citation type="journal article" date="2016" name="PLoS Pathog.">
        <title>Biosynthesis of antibiotic leucinostatins in bio-control fungus Purpureocillium lilacinum and their inhibition on phytophthora revealed by genome mining.</title>
        <authorList>
            <person name="Wang G."/>
            <person name="Liu Z."/>
            <person name="Lin R."/>
            <person name="Li E."/>
            <person name="Mao Z."/>
            <person name="Ling J."/>
            <person name="Yang Y."/>
            <person name="Yin W.B."/>
            <person name="Xie B."/>
        </authorList>
    </citation>
    <scope>NUCLEOTIDE SEQUENCE [LARGE SCALE GENOMIC DNA]</scope>
    <source>
        <strain evidence="3">170</strain>
    </source>
</reference>
<sequence>MSRLPLRHLTTSRLTASTAASQMLQTFHNKSLTRRQVLDANQLHKLSLTLNRNITSPPPSGTPIPPAHHLIYFTPSSPENDLGPDGTDRTFNAPSPFTRRMWAGGRMSWTGELRVGDEVEEQTRLLSATAKKSKSVGEMVLVEVEKEFRGPKGVVVDTRSWVFRPEIETDVGEIVPGVLSRTPTTIVDIPAKDTGDYPIRQLMWSPVGLFRFSALTFNGHKIHYDAGWSQGVEGHPGVVVHGPLNLINIMDYWGDVHGKTSPRSVTYRAMAPLYAGDTYTIRTKGVSDSVFDIVAEKQGTVCMKAQVTG</sequence>
<dbReference type="STRING" id="1380566.A0A179F4S4"/>
<dbReference type="InterPro" id="IPR029069">
    <property type="entry name" value="HotDog_dom_sf"/>
</dbReference>
<proteinExistence type="predicted"/>
<evidence type="ECO:0000313" key="3">
    <source>
        <dbReference type="EMBL" id="OAQ60109.1"/>
    </source>
</evidence>
<dbReference type="GO" id="GO:0005739">
    <property type="term" value="C:mitochondrion"/>
    <property type="evidence" value="ECO:0007669"/>
    <property type="project" value="TreeGrafter"/>
</dbReference>
<feature type="domain" description="FAS1-like dehydratase" evidence="2">
    <location>
        <begin position="90"/>
        <end position="157"/>
    </location>
</feature>